<dbReference type="PANTHER" id="PTHR42879:SF2">
    <property type="entry name" value="3-OXOACYL-[ACYL-CARRIER-PROTEIN] REDUCTASE FABG"/>
    <property type="match status" value="1"/>
</dbReference>
<organism evidence="2 3">
    <name type="scientific">Caballeronia grimmiae</name>
    <dbReference type="NCBI Taxonomy" id="1071679"/>
    <lineage>
        <taxon>Bacteria</taxon>
        <taxon>Pseudomonadati</taxon>
        <taxon>Pseudomonadota</taxon>
        <taxon>Betaproteobacteria</taxon>
        <taxon>Burkholderiales</taxon>
        <taxon>Burkholderiaceae</taxon>
        <taxon>Caballeronia</taxon>
    </lineage>
</organism>
<comment type="caution">
    <text evidence="2">The sequence shown here is derived from an EMBL/GenBank/DDBJ whole genome shotgun (WGS) entry which is preliminary data.</text>
</comment>
<sequence length="283" mass="29318">MQETLAPMWQSLRGFSPGTASNPNVEENMTQALKGKLALVTGASRGIGAAIAARLAQDGASVIVHYASNPARADAVVKEIRDAGGEAEAVGANLSQTGGVKSLIEALNGAFRGRFDGRLDILVNNAGTVEYGPFLDSSETSYDTHFNLNVRAPIELAKDAAARMVATGWGRIINVGSAFGEAAPLPGVTLYIASKFALRGFTRGLSRELGRYGVTVNAVQPGPIDTELAPQPGTEDHATMTKLASVGRFGKPAEIAAAVAYLASPEAGYTTGESLTVDGGWIA</sequence>
<protein>
    <submittedName>
        <fullName evidence="2">3-ketoacyl-ACP reductase</fullName>
    </submittedName>
</protein>
<accession>A0ABQ1RJB9</accession>
<keyword evidence="3" id="KW-1185">Reference proteome</keyword>
<dbReference type="PRINTS" id="PR00080">
    <property type="entry name" value="SDRFAMILY"/>
</dbReference>
<dbReference type="PANTHER" id="PTHR42879">
    <property type="entry name" value="3-OXOACYL-(ACYL-CARRIER-PROTEIN) REDUCTASE"/>
    <property type="match status" value="1"/>
</dbReference>
<comment type="similarity">
    <text evidence="1">Belongs to the short-chain dehydrogenases/reductases (SDR) family.</text>
</comment>
<dbReference type="SUPFAM" id="SSF51735">
    <property type="entry name" value="NAD(P)-binding Rossmann-fold domains"/>
    <property type="match status" value="1"/>
</dbReference>
<evidence type="ECO:0000313" key="3">
    <source>
        <dbReference type="Proteomes" id="UP000597138"/>
    </source>
</evidence>
<dbReference type="InterPro" id="IPR002347">
    <property type="entry name" value="SDR_fam"/>
</dbReference>
<evidence type="ECO:0000256" key="1">
    <source>
        <dbReference type="ARBA" id="ARBA00006484"/>
    </source>
</evidence>
<dbReference type="Gene3D" id="3.40.50.720">
    <property type="entry name" value="NAD(P)-binding Rossmann-like Domain"/>
    <property type="match status" value="1"/>
</dbReference>
<name>A0ABQ1RJB9_9BURK</name>
<evidence type="ECO:0000313" key="2">
    <source>
        <dbReference type="EMBL" id="GGD70180.1"/>
    </source>
</evidence>
<gene>
    <name evidence="2" type="ORF">GCM10010985_25840</name>
</gene>
<dbReference type="Pfam" id="PF13561">
    <property type="entry name" value="adh_short_C2"/>
    <property type="match status" value="1"/>
</dbReference>
<dbReference type="PRINTS" id="PR00081">
    <property type="entry name" value="GDHRDH"/>
</dbReference>
<dbReference type="Proteomes" id="UP000597138">
    <property type="component" value="Unassembled WGS sequence"/>
</dbReference>
<dbReference type="InterPro" id="IPR036291">
    <property type="entry name" value="NAD(P)-bd_dom_sf"/>
</dbReference>
<proteinExistence type="inferred from homology"/>
<dbReference type="InterPro" id="IPR050259">
    <property type="entry name" value="SDR"/>
</dbReference>
<reference evidence="3" key="1">
    <citation type="journal article" date="2019" name="Int. J. Syst. Evol. Microbiol.">
        <title>The Global Catalogue of Microorganisms (GCM) 10K type strain sequencing project: providing services to taxonomists for standard genome sequencing and annotation.</title>
        <authorList>
            <consortium name="The Broad Institute Genomics Platform"/>
            <consortium name="The Broad Institute Genome Sequencing Center for Infectious Disease"/>
            <person name="Wu L."/>
            <person name="Ma J."/>
        </authorList>
    </citation>
    <scope>NUCLEOTIDE SEQUENCE [LARGE SCALE GENOMIC DNA]</scope>
    <source>
        <strain evidence="3">CGMCC 1.11013</strain>
    </source>
</reference>
<dbReference type="EMBL" id="BMEG01000003">
    <property type="protein sequence ID" value="GGD70180.1"/>
    <property type="molecule type" value="Genomic_DNA"/>
</dbReference>